<evidence type="ECO:0000259" key="1">
    <source>
        <dbReference type="Pfam" id="PF13468"/>
    </source>
</evidence>
<dbReference type="Proteomes" id="UP000247569">
    <property type="component" value="Unassembled WGS sequence"/>
</dbReference>
<evidence type="ECO:0000313" key="2">
    <source>
        <dbReference type="EMBL" id="PXX71727.1"/>
    </source>
</evidence>
<name>A0A318KD07_9NOCA</name>
<evidence type="ECO:0000313" key="3">
    <source>
        <dbReference type="Proteomes" id="UP000247569"/>
    </source>
</evidence>
<dbReference type="InterPro" id="IPR025870">
    <property type="entry name" value="Glyoxalase-like_dom"/>
</dbReference>
<protein>
    <submittedName>
        <fullName evidence="2">Glyoxalase-like protein</fullName>
    </submittedName>
</protein>
<dbReference type="Pfam" id="PF13468">
    <property type="entry name" value="Glyoxalase_3"/>
    <property type="match status" value="1"/>
</dbReference>
<dbReference type="Gene3D" id="3.10.180.10">
    <property type="entry name" value="2,3-Dihydroxybiphenyl 1,2-Dioxygenase, domain 1"/>
    <property type="match status" value="1"/>
</dbReference>
<dbReference type="EMBL" id="QJKF01000001">
    <property type="protein sequence ID" value="PXX71727.1"/>
    <property type="molecule type" value="Genomic_DNA"/>
</dbReference>
<feature type="domain" description="Glyoxalase-like" evidence="1">
    <location>
        <begin position="20"/>
        <end position="138"/>
    </location>
</feature>
<accession>A0A318KD07</accession>
<comment type="caution">
    <text evidence="2">The sequence shown here is derived from an EMBL/GenBank/DDBJ whole genome shotgun (WGS) entry which is preliminary data.</text>
</comment>
<dbReference type="AlphaFoldDB" id="A0A318KD07"/>
<gene>
    <name evidence="2" type="ORF">DFR70_1011161</name>
</gene>
<reference evidence="2 3" key="1">
    <citation type="submission" date="2018-05" db="EMBL/GenBank/DDBJ databases">
        <title>Genomic Encyclopedia of Type Strains, Phase IV (KMG-IV): sequencing the most valuable type-strain genomes for metagenomic binning, comparative biology and taxonomic classification.</title>
        <authorList>
            <person name="Goeker M."/>
        </authorList>
    </citation>
    <scope>NUCLEOTIDE SEQUENCE [LARGE SCALE GENOMIC DNA]</scope>
    <source>
        <strain evidence="2 3">DSM 44704</strain>
    </source>
</reference>
<dbReference type="OrthoDB" id="4152030at2"/>
<proteinExistence type="predicted"/>
<sequence length="238" mass="25158">MLTELVERITATSATVAACLDRYEGLHILMFASPDIDAAAARLSAAGVGHGAVNSVQRPVRIDGETLVETVRYLEIDSAEPTVRRGAVEEGRVGVVAGLDPRFQNARRLSHPNGAFDLVEVVICAAAGDFDALRARYENYVGYPSTAEGAAQVFDMGSARLVLIPDSALAERLPGETAPALPSLVAYTVAVRDLDAARERLRINGCRLGETDSGDPFVPAEQALGAAIIFRQSGPTAL</sequence>
<keyword evidence="3" id="KW-1185">Reference proteome</keyword>
<organism evidence="2 3">
    <name type="scientific">Nocardia tenerifensis</name>
    <dbReference type="NCBI Taxonomy" id="228006"/>
    <lineage>
        <taxon>Bacteria</taxon>
        <taxon>Bacillati</taxon>
        <taxon>Actinomycetota</taxon>
        <taxon>Actinomycetes</taxon>
        <taxon>Mycobacteriales</taxon>
        <taxon>Nocardiaceae</taxon>
        <taxon>Nocardia</taxon>
    </lineage>
</organism>
<dbReference type="InterPro" id="IPR029068">
    <property type="entry name" value="Glyas_Bleomycin-R_OHBP_Dase"/>
</dbReference>